<dbReference type="Proteomes" id="UP001056201">
    <property type="component" value="Chromosome 1"/>
</dbReference>
<organism evidence="2 3">
    <name type="scientific">Aquincola tertiaricarbonis</name>
    <dbReference type="NCBI Taxonomy" id="391953"/>
    <lineage>
        <taxon>Bacteria</taxon>
        <taxon>Pseudomonadati</taxon>
        <taxon>Pseudomonadota</taxon>
        <taxon>Betaproteobacteria</taxon>
        <taxon>Burkholderiales</taxon>
        <taxon>Sphaerotilaceae</taxon>
        <taxon>Aquincola</taxon>
    </lineage>
</organism>
<evidence type="ECO:0000313" key="2">
    <source>
        <dbReference type="EMBL" id="URI06636.1"/>
    </source>
</evidence>
<keyword evidence="3" id="KW-1185">Reference proteome</keyword>
<reference evidence="2" key="1">
    <citation type="submission" date="2022-05" db="EMBL/GenBank/DDBJ databases">
        <title>An RpoN-dependent PEP-CTERM gene is involved in floc formation of an Aquincola tertiaricarbonis strain.</title>
        <authorList>
            <person name="Qiu D."/>
            <person name="Xia M."/>
        </authorList>
    </citation>
    <scope>NUCLEOTIDE SEQUENCE</scope>
    <source>
        <strain evidence="2">RN12</strain>
    </source>
</reference>
<evidence type="ECO:0000313" key="3">
    <source>
        <dbReference type="Proteomes" id="UP001056201"/>
    </source>
</evidence>
<sequence length="535" mass="58251">MILDANGQPYDLAAIDHSQTEDDTARLAWLNRLYAQHPSRGLTPDRLHSLMVAAEEGDMERQLDLCEDMEERDGHLFAELDKRAGAVEQLGWSLTEPPGASAAEKKMTAQLREWIGSIPDFDDLVRFMMSAVLRGFANVELRWSSQSDGSKPVMLPSLNPRPHSWFTVDRETRNTLLLRRPDGLGDPLQPLSWISHLHRAKNGLIPRMGLVRVLAWPYLFKNFAVRDLAELLEIYGLPVRIGKYPAGASDKEKMTLLRAVTQIGHNAAGIIPQGMVVEFQKASEGSEGPFDSMQDRMEAIQSKVILGQTLTSGEGKHGTQALGTVHNDVRLGIRNSDARQCAATLTRQLVHPLALLNIAGADPRRLPAFVIETTEPEDLATYAEALPKLVQVGFKVPRRWAQEKVQIPEPEDGEDVLATAAAPAANPQAAPPAAAASPAPPAPPRRAALTGQAGQASALDDLVAESAQQWRPLMGPIVEPLLAELQRAADAGESLTSLMARLPQLIERMDGGPLAEHLARTSFSTRLAGAADLDL</sequence>
<dbReference type="Pfam" id="PF06074">
    <property type="entry name" value="Portal_Mu"/>
    <property type="match status" value="1"/>
</dbReference>
<dbReference type="InterPro" id="IPR009279">
    <property type="entry name" value="Portal_Mu"/>
</dbReference>
<feature type="compositionally biased region" description="Low complexity" evidence="1">
    <location>
        <begin position="423"/>
        <end position="437"/>
    </location>
</feature>
<proteinExistence type="predicted"/>
<feature type="region of interest" description="Disordered" evidence="1">
    <location>
        <begin position="423"/>
        <end position="454"/>
    </location>
</feature>
<protein>
    <submittedName>
        <fullName evidence="2">DUF935 domain-containing protein</fullName>
    </submittedName>
</protein>
<evidence type="ECO:0000256" key="1">
    <source>
        <dbReference type="SAM" id="MobiDB-lite"/>
    </source>
</evidence>
<name>A0ABY4S6C8_AQUTE</name>
<gene>
    <name evidence="2" type="ORF">MW290_12085</name>
</gene>
<dbReference type="EMBL" id="CP097635">
    <property type="protein sequence ID" value="URI06636.1"/>
    <property type="molecule type" value="Genomic_DNA"/>
</dbReference>
<dbReference type="RefSeq" id="WP_250194898.1">
    <property type="nucleotide sequence ID" value="NZ_CP097635.1"/>
</dbReference>
<accession>A0ABY4S6C8</accession>